<accession>A0A2T0SMG8</accession>
<sequence length="66" mass="7338">MGKALRQSRAGGWASLTPRPHDDRSPHRHQRTTGNPITYGCNPCWYFGNRTLIFVPSPCAVSTTNP</sequence>
<dbReference type="EMBL" id="PVTF01000016">
    <property type="protein sequence ID" value="PRY34598.1"/>
    <property type="molecule type" value="Genomic_DNA"/>
</dbReference>
<name>A0A2T0SMG8_9PSEU</name>
<evidence type="ECO:0000313" key="3">
    <source>
        <dbReference type="Proteomes" id="UP000239494"/>
    </source>
</evidence>
<dbReference type="Proteomes" id="UP000239494">
    <property type="component" value="Unassembled WGS sequence"/>
</dbReference>
<comment type="caution">
    <text evidence="2">The sequence shown here is derived from an EMBL/GenBank/DDBJ whole genome shotgun (WGS) entry which is preliminary data.</text>
</comment>
<reference evidence="2 3" key="1">
    <citation type="submission" date="2018-03" db="EMBL/GenBank/DDBJ databases">
        <title>Genomic Encyclopedia of Archaeal and Bacterial Type Strains, Phase II (KMG-II): from individual species to whole genera.</title>
        <authorList>
            <person name="Goeker M."/>
        </authorList>
    </citation>
    <scope>NUCLEOTIDE SEQUENCE [LARGE SCALE GENOMIC DNA]</scope>
    <source>
        <strain evidence="2 3">DSM 44720</strain>
    </source>
</reference>
<evidence type="ECO:0000313" key="2">
    <source>
        <dbReference type="EMBL" id="PRY34598.1"/>
    </source>
</evidence>
<keyword evidence="3" id="KW-1185">Reference proteome</keyword>
<feature type="region of interest" description="Disordered" evidence="1">
    <location>
        <begin position="1"/>
        <end position="35"/>
    </location>
</feature>
<organism evidence="2 3">
    <name type="scientific">Umezawaea tangerina</name>
    <dbReference type="NCBI Taxonomy" id="84725"/>
    <lineage>
        <taxon>Bacteria</taxon>
        <taxon>Bacillati</taxon>
        <taxon>Actinomycetota</taxon>
        <taxon>Actinomycetes</taxon>
        <taxon>Pseudonocardiales</taxon>
        <taxon>Pseudonocardiaceae</taxon>
        <taxon>Umezawaea</taxon>
    </lineage>
</organism>
<proteinExistence type="predicted"/>
<protein>
    <submittedName>
        <fullName evidence="2">Uncharacterized protein</fullName>
    </submittedName>
</protein>
<dbReference type="AlphaFoldDB" id="A0A2T0SMG8"/>
<evidence type="ECO:0000256" key="1">
    <source>
        <dbReference type="SAM" id="MobiDB-lite"/>
    </source>
</evidence>
<gene>
    <name evidence="2" type="ORF">CLV43_116106</name>
</gene>